<sequence length="119" mass="13031">MSLFVPLCLCGSPLQSLSISVAAWLRYVLCGEESFFSLGVFRGHYLSSPRWRIRPYITVRLLLDSGLMADQCNYTSEIDMEARMLGANTGGDGGDGGEHKVRPYAPPNVGANLVFAHYA</sequence>
<organism evidence="1">
    <name type="scientific">Candidatus Kentrum sp. FM</name>
    <dbReference type="NCBI Taxonomy" id="2126340"/>
    <lineage>
        <taxon>Bacteria</taxon>
        <taxon>Pseudomonadati</taxon>
        <taxon>Pseudomonadota</taxon>
        <taxon>Gammaproteobacteria</taxon>
        <taxon>Candidatus Kentrum</taxon>
    </lineage>
</organism>
<dbReference type="EMBL" id="CAADFA010000064">
    <property type="protein sequence ID" value="VFJ48855.1"/>
    <property type="molecule type" value="Genomic_DNA"/>
</dbReference>
<dbReference type="AlphaFoldDB" id="A0A450S7C8"/>
<protein>
    <submittedName>
        <fullName evidence="1">Uncharacterized protein</fullName>
    </submittedName>
</protein>
<dbReference type="EMBL" id="CAADEZ010000051">
    <property type="protein sequence ID" value="VFJ47785.1"/>
    <property type="molecule type" value="Genomic_DNA"/>
</dbReference>
<evidence type="ECO:0000313" key="1">
    <source>
        <dbReference type="EMBL" id="VFJ47785.1"/>
    </source>
</evidence>
<name>A0A450S7C8_9GAMM</name>
<gene>
    <name evidence="1" type="ORF">BECKFM1743A_GA0114220_1005110</name>
    <name evidence="2" type="ORF">BECKFM1743C_GA0114222_100646</name>
</gene>
<accession>A0A450S7C8</accession>
<proteinExistence type="predicted"/>
<evidence type="ECO:0000313" key="2">
    <source>
        <dbReference type="EMBL" id="VFJ48855.1"/>
    </source>
</evidence>
<reference evidence="1" key="1">
    <citation type="submission" date="2019-02" db="EMBL/GenBank/DDBJ databases">
        <authorList>
            <person name="Gruber-Vodicka R. H."/>
            <person name="Seah K. B. B."/>
        </authorList>
    </citation>
    <scope>NUCLEOTIDE SEQUENCE</scope>
    <source>
        <strain evidence="1">BECK_BZ163</strain>
        <strain evidence="2">BECK_BZ165</strain>
    </source>
</reference>